<reference evidence="10" key="1">
    <citation type="submission" date="2022-06" db="EMBL/GenBank/DDBJ databases">
        <authorList>
            <consortium name="SYNGENTA / RWTH Aachen University"/>
        </authorList>
    </citation>
    <scope>NUCLEOTIDE SEQUENCE</scope>
</reference>
<keyword evidence="11" id="KW-1185">Reference proteome</keyword>
<evidence type="ECO:0000256" key="2">
    <source>
        <dbReference type="ARBA" id="ARBA00007879"/>
    </source>
</evidence>
<keyword evidence="6" id="KW-0408">Iron</keyword>
<accession>A0AAV0AD58</accession>
<comment type="subcellular location">
    <subcellularLocation>
        <location evidence="1">Nucleus</location>
    </subcellularLocation>
</comment>
<dbReference type="Proteomes" id="UP001153365">
    <property type="component" value="Unassembled WGS sequence"/>
</dbReference>
<gene>
    <name evidence="10" type="ORF">PPACK8108_LOCUS13</name>
</gene>
<proteinExistence type="inferred from homology"/>
<dbReference type="Gene3D" id="2.60.120.590">
    <property type="entry name" value="Alpha-ketoglutarate-dependent dioxygenase AlkB-like"/>
    <property type="match status" value="1"/>
</dbReference>
<dbReference type="InterPro" id="IPR005123">
    <property type="entry name" value="Oxoglu/Fe-dep_dioxygenase_dom"/>
</dbReference>
<evidence type="ECO:0000313" key="10">
    <source>
        <dbReference type="EMBL" id="CAH7665731.1"/>
    </source>
</evidence>
<dbReference type="GO" id="GO:0046872">
    <property type="term" value="F:metal ion binding"/>
    <property type="evidence" value="ECO:0007669"/>
    <property type="project" value="UniProtKB-KW"/>
</dbReference>
<evidence type="ECO:0000256" key="5">
    <source>
        <dbReference type="ARBA" id="ARBA00023002"/>
    </source>
</evidence>
<dbReference type="AlphaFoldDB" id="A0AAV0AD58"/>
<evidence type="ECO:0000256" key="4">
    <source>
        <dbReference type="ARBA" id="ARBA00022964"/>
    </source>
</evidence>
<comment type="caution">
    <text evidence="10">The sequence shown here is derived from an EMBL/GenBank/DDBJ whole genome shotgun (WGS) entry which is preliminary data.</text>
</comment>
<dbReference type="EMBL" id="CALTRL010000003">
    <property type="protein sequence ID" value="CAH7665731.1"/>
    <property type="molecule type" value="Genomic_DNA"/>
</dbReference>
<keyword evidence="3" id="KW-0479">Metal-binding</keyword>
<evidence type="ECO:0000256" key="7">
    <source>
        <dbReference type="ARBA" id="ARBA00023242"/>
    </source>
</evidence>
<evidence type="ECO:0000259" key="9">
    <source>
        <dbReference type="PROSITE" id="PS51471"/>
    </source>
</evidence>
<sequence length="335" mass="37717">MKSIQSSSSSSIDLNDFKIKTPVPEIYLIPNFISKQEESYLSKRIDEVGNSNAIVRPDGSLSVRAGGWQNVKSRRTMQWGGSLSSKGNLLPQKLPSFMDRDWPNVFERLKDLGVDIFNDQRTSDKKIDNEKTSFLNPNHCLVNEYLPGHGISPHHDGPAYFPTVATISLDSHTIYDFYCYADDYINLSNRLGGPTQAEGQDDLIPTFSIQEPTSSFSSSFSCPSEEKTLEDGQPRSKNLSNSNARSISSDPLFSLVLPPRSLIIIRSECYKTLLHSIPTRTEDHLVHHLKGCLNFSDAILDNEKLEGGVLKRERRISLTIRRVERVIKALNRFGR</sequence>
<evidence type="ECO:0000313" key="11">
    <source>
        <dbReference type="Proteomes" id="UP001153365"/>
    </source>
</evidence>
<dbReference type="PROSITE" id="PS51471">
    <property type="entry name" value="FE2OG_OXY"/>
    <property type="match status" value="1"/>
</dbReference>
<keyword evidence="7" id="KW-0539">Nucleus</keyword>
<feature type="region of interest" description="Disordered" evidence="8">
    <location>
        <begin position="212"/>
        <end position="243"/>
    </location>
</feature>
<dbReference type="InterPro" id="IPR037151">
    <property type="entry name" value="AlkB-like_sf"/>
</dbReference>
<dbReference type="InterPro" id="IPR027450">
    <property type="entry name" value="AlkB-like"/>
</dbReference>
<dbReference type="GO" id="GO:0051213">
    <property type="term" value="F:dioxygenase activity"/>
    <property type="evidence" value="ECO:0007669"/>
    <property type="project" value="UniProtKB-KW"/>
</dbReference>
<keyword evidence="4" id="KW-0223">Dioxygenase</keyword>
<organism evidence="10 11">
    <name type="scientific">Phakopsora pachyrhizi</name>
    <name type="common">Asian soybean rust disease fungus</name>
    <dbReference type="NCBI Taxonomy" id="170000"/>
    <lineage>
        <taxon>Eukaryota</taxon>
        <taxon>Fungi</taxon>
        <taxon>Dikarya</taxon>
        <taxon>Basidiomycota</taxon>
        <taxon>Pucciniomycotina</taxon>
        <taxon>Pucciniomycetes</taxon>
        <taxon>Pucciniales</taxon>
        <taxon>Phakopsoraceae</taxon>
        <taxon>Phakopsora</taxon>
    </lineage>
</organism>
<evidence type="ECO:0000256" key="8">
    <source>
        <dbReference type="SAM" id="MobiDB-lite"/>
    </source>
</evidence>
<dbReference type="SUPFAM" id="SSF51197">
    <property type="entry name" value="Clavaminate synthase-like"/>
    <property type="match status" value="1"/>
</dbReference>
<dbReference type="PANTHER" id="PTHR46030">
    <property type="entry name" value="ALPHA-KETOGLUTARATE-DEPENDENT DIOXYGENASE ALKB HOMOLOG 6"/>
    <property type="match status" value="1"/>
</dbReference>
<comment type="similarity">
    <text evidence="2">Belongs to the alkB family.</text>
</comment>
<dbReference type="PANTHER" id="PTHR46030:SF1">
    <property type="entry name" value="ALPHA-KETOGLUTARATE-DEPENDENT DIOXYGENASE ALKB HOMOLOG 6"/>
    <property type="match status" value="1"/>
</dbReference>
<dbReference type="Pfam" id="PF13532">
    <property type="entry name" value="2OG-FeII_Oxy_2"/>
    <property type="match status" value="1"/>
</dbReference>
<evidence type="ECO:0000256" key="3">
    <source>
        <dbReference type="ARBA" id="ARBA00022723"/>
    </source>
</evidence>
<feature type="domain" description="Fe2OG dioxygenase" evidence="9">
    <location>
        <begin position="136"/>
        <end position="324"/>
    </location>
</feature>
<dbReference type="GO" id="GO:0005634">
    <property type="term" value="C:nucleus"/>
    <property type="evidence" value="ECO:0007669"/>
    <property type="project" value="UniProtKB-SubCell"/>
</dbReference>
<protein>
    <recommendedName>
        <fullName evidence="9">Fe2OG dioxygenase domain-containing protein</fullName>
    </recommendedName>
</protein>
<name>A0AAV0AD58_PHAPC</name>
<feature type="compositionally biased region" description="Basic and acidic residues" evidence="8">
    <location>
        <begin position="224"/>
        <end position="234"/>
    </location>
</feature>
<dbReference type="InterPro" id="IPR032862">
    <property type="entry name" value="ALKBH6"/>
</dbReference>
<evidence type="ECO:0000256" key="1">
    <source>
        <dbReference type="ARBA" id="ARBA00004123"/>
    </source>
</evidence>
<keyword evidence="5" id="KW-0560">Oxidoreductase</keyword>
<evidence type="ECO:0000256" key="6">
    <source>
        <dbReference type="ARBA" id="ARBA00023004"/>
    </source>
</evidence>